<evidence type="ECO:0000313" key="2">
    <source>
        <dbReference type="EMBL" id="KAG5945729.1"/>
    </source>
</evidence>
<dbReference type="OrthoDB" id="407198at2759"/>
<dbReference type="InterPro" id="IPR012337">
    <property type="entry name" value="RNaseH-like_sf"/>
</dbReference>
<comment type="caution">
    <text evidence="2">The sequence shown here is derived from an EMBL/GenBank/DDBJ whole genome shotgun (WGS) entry which is preliminary data.</text>
</comment>
<evidence type="ECO:0000313" key="3">
    <source>
        <dbReference type="Proteomes" id="UP000706124"/>
    </source>
</evidence>
<accession>A0A9P7MHM8</accession>
<dbReference type="Pfam" id="PF00075">
    <property type="entry name" value="RNase_H"/>
    <property type="match status" value="1"/>
</dbReference>
<dbReference type="GO" id="GO:0004523">
    <property type="term" value="F:RNA-DNA hybrid ribonuclease activity"/>
    <property type="evidence" value="ECO:0007669"/>
    <property type="project" value="InterPro"/>
</dbReference>
<proteinExistence type="predicted"/>
<gene>
    <name evidence="2" type="ORF">E4U60_004953</name>
</gene>
<sequence length="213" mass="23704">MGSHGVAERTTISFPIRYQPPNENLTPNQMFPAAINQLATEGMLIRFINHQDPHQMLIYTHGTSLSTLRTGTRAGYAFVFEPSVDGCVASAVEGNELIRISVDLTSIRPELWAAISALRHRHWDQEGITTIVLATSSEHLARGATHFAPLWVRAGWMGQSGPINNQDLWKALLEEVGRYNSLGLTVRIWNIQRRDDQAAYKAANRAAHIPLKA</sequence>
<dbReference type="EMBL" id="SRPO01000042">
    <property type="protein sequence ID" value="KAG5945729.1"/>
    <property type="molecule type" value="Genomic_DNA"/>
</dbReference>
<reference evidence="2 3" key="1">
    <citation type="journal article" date="2020" name="bioRxiv">
        <title>Whole genome comparisons of ergot fungi reveals the divergence and evolution of species within the genus Claviceps are the result of varying mechanisms driving genome evolution and host range expansion.</title>
        <authorList>
            <person name="Wyka S.A."/>
            <person name="Mondo S.J."/>
            <person name="Liu M."/>
            <person name="Dettman J."/>
            <person name="Nalam V."/>
            <person name="Broders K.D."/>
        </authorList>
    </citation>
    <scope>NUCLEOTIDE SEQUENCE [LARGE SCALE GENOMIC DNA]</scope>
    <source>
        <strain evidence="2 3">CCC 1485</strain>
    </source>
</reference>
<dbReference type="PROSITE" id="PS50879">
    <property type="entry name" value="RNASE_H_1"/>
    <property type="match status" value="1"/>
</dbReference>
<dbReference type="Gene3D" id="3.30.420.10">
    <property type="entry name" value="Ribonuclease H-like superfamily/Ribonuclease H"/>
    <property type="match status" value="1"/>
</dbReference>
<dbReference type="SUPFAM" id="SSF53098">
    <property type="entry name" value="Ribonuclease H-like"/>
    <property type="match status" value="1"/>
</dbReference>
<dbReference type="InterPro" id="IPR002156">
    <property type="entry name" value="RNaseH_domain"/>
</dbReference>
<organism evidence="2 3">
    <name type="scientific">Claviceps pazoutovae</name>
    <dbReference type="NCBI Taxonomy" id="1649127"/>
    <lineage>
        <taxon>Eukaryota</taxon>
        <taxon>Fungi</taxon>
        <taxon>Dikarya</taxon>
        <taxon>Ascomycota</taxon>
        <taxon>Pezizomycotina</taxon>
        <taxon>Sordariomycetes</taxon>
        <taxon>Hypocreomycetidae</taxon>
        <taxon>Hypocreales</taxon>
        <taxon>Clavicipitaceae</taxon>
        <taxon>Claviceps</taxon>
    </lineage>
</organism>
<keyword evidence="3" id="KW-1185">Reference proteome</keyword>
<dbReference type="AlphaFoldDB" id="A0A9P7MHM8"/>
<evidence type="ECO:0000259" key="1">
    <source>
        <dbReference type="PROSITE" id="PS50879"/>
    </source>
</evidence>
<feature type="domain" description="RNase H type-1" evidence="1">
    <location>
        <begin position="52"/>
        <end position="208"/>
    </location>
</feature>
<dbReference type="Proteomes" id="UP000706124">
    <property type="component" value="Unassembled WGS sequence"/>
</dbReference>
<name>A0A9P7MHM8_9HYPO</name>
<protein>
    <recommendedName>
        <fullName evidence="1">RNase H type-1 domain-containing protein</fullName>
    </recommendedName>
</protein>
<dbReference type="GO" id="GO:0003676">
    <property type="term" value="F:nucleic acid binding"/>
    <property type="evidence" value="ECO:0007669"/>
    <property type="project" value="InterPro"/>
</dbReference>
<dbReference type="InterPro" id="IPR036397">
    <property type="entry name" value="RNaseH_sf"/>
</dbReference>